<feature type="region of interest" description="Disordered" evidence="1">
    <location>
        <begin position="708"/>
        <end position="731"/>
    </location>
</feature>
<dbReference type="KEGG" id="api:107885788"/>
<reference evidence="3" key="1">
    <citation type="submission" date="2010-06" db="EMBL/GenBank/DDBJ databases">
        <authorList>
            <person name="Jiang H."/>
            <person name="Abraham K."/>
            <person name="Ali S."/>
            <person name="Alsbrooks S.L."/>
            <person name="Anim B.N."/>
            <person name="Anosike U.S."/>
            <person name="Attaway T."/>
            <person name="Bandaranaike D.P."/>
            <person name="Battles P.K."/>
            <person name="Bell S.N."/>
            <person name="Bell A.V."/>
            <person name="Beltran B."/>
            <person name="Bickham C."/>
            <person name="Bustamante Y."/>
            <person name="Caleb T."/>
            <person name="Canada A."/>
            <person name="Cardenas V."/>
            <person name="Carter K."/>
            <person name="Chacko J."/>
            <person name="Chandrabose M.N."/>
            <person name="Chavez D."/>
            <person name="Chavez A."/>
            <person name="Chen L."/>
            <person name="Chu H.-S."/>
            <person name="Claassen K.J."/>
            <person name="Cockrell R."/>
            <person name="Collins M."/>
            <person name="Cooper J.A."/>
            <person name="Cree A."/>
            <person name="Curry S.M."/>
            <person name="Da Y."/>
            <person name="Dao M.D."/>
            <person name="Das B."/>
            <person name="Davila M.-L."/>
            <person name="Davy-Carroll L."/>
            <person name="Denson S."/>
            <person name="Dinh H."/>
            <person name="Ebong V.E."/>
            <person name="Edwards J.R."/>
            <person name="Egan A."/>
            <person name="El-Daye J."/>
            <person name="Escobedo L."/>
            <person name="Fernandez S."/>
            <person name="Fernando P.R."/>
            <person name="Flagg N."/>
            <person name="Forbes L.D."/>
            <person name="Fowler R.G."/>
            <person name="Fu Q."/>
            <person name="Gabisi R.A."/>
            <person name="Ganer J."/>
            <person name="Garbino Pronczuk A."/>
            <person name="Garcia R.M."/>
            <person name="Garner T."/>
            <person name="Garrett T.E."/>
            <person name="Gonzalez D.A."/>
            <person name="Hamid H."/>
            <person name="Hawkins E.S."/>
            <person name="Hirani K."/>
            <person name="Hogues M.E."/>
            <person name="Hollins B."/>
            <person name="Hsiao C.-H."/>
            <person name="Jabil R."/>
            <person name="James M.L."/>
            <person name="Jhangiani S.N."/>
            <person name="Johnson B."/>
            <person name="Johnson Q."/>
            <person name="Joshi V."/>
            <person name="Kalu J.B."/>
            <person name="Kam C."/>
            <person name="Kashfia A."/>
            <person name="Keebler J."/>
            <person name="Kisamo H."/>
            <person name="Kovar C.L."/>
            <person name="Lago L.A."/>
            <person name="Lai C.-Y."/>
            <person name="Laidlaw J."/>
            <person name="Lara F."/>
            <person name="Le T.-K."/>
            <person name="Lee S.L."/>
            <person name="Legall F.H."/>
            <person name="Lemon S.J."/>
            <person name="Lewis L.R."/>
            <person name="Li B."/>
            <person name="Liu Y."/>
            <person name="Liu Y.-S."/>
            <person name="Lopez J."/>
            <person name="Lozado R.J."/>
            <person name="Lu J."/>
            <person name="Madu R.C."/>
            <person name="Maheshwari M."/>
            <person name="Maheshwari R."/>
            <person name="Malloy K."/>
            <person name="Martinez E."/>
            <person name="Mathew T."/>
            <person name="Mercado I.C."/>
            <person name="Mercado C."/>
            <person name="Meyer B."/>
            <person name="Montgomery K."/>
            <person name="Morgan M.B."/>
            <person name="Munidasa M."/>
            <person name="Nazareth L.V."/>
            <person name="Nelson J."/>
            <person name="Ng B.M."/>
            <person name="Nguyen N.B."/>
            <person name="Nguyen P.Q."/>
            <person name="Nguyen T."/>
            <person name="Obregon M."/>
            <person name="Okwuonu G.O."/>
            <person name="Onwere C.G."/>
            <person name="Orozco G."/>
            <person name="Parra A."/>
            <person name="Patel S."/>
            <person name="Patil S."/>
            <person name="Perez A."/>
            <person name="Perez Y."/>
            <person name="Pham C."/>
            <person name="Primus E.L."/>
            <person name="Pu L.-L."/>
            <person name="Puazo M."/>
            <person name="Qin X."/>
            <person name="Quiroz J.B."/>
            <person name="Reese J."/>
            <person name="Richards S."/>
            <person name="Rives C.M."/>
            <person name="Robberts R."/>
            <person name="Ruiz S.J."/>
            <person name="Ruiz M.J."/>
            <person name="Santibanez J."/>
            <person name="Schneider B.W."/>
            <person name="Sisson I."/>
            <person name="Smith M."/>
            <person name="Sodergren E."/>
            <person name="Song X.-Z."/>
            <person name="Song B.B."/>
            <person name="Summersgill H."/>
            <person name="Thelus R."/>
            <person name="Thornton R.D."/>
            <person name="Trejos Z.Y."/>
            <person name="Usmani K."/>
            <person name="Vattathil S."/>
            <person name="Villasana D."/>
            <person name="Walker D.L."/>
            <person name="Wang S."/>
            <person name="Wang K."/>
            <person name="White C.S."/>
            <person name="Williams A.C."/>
            <person name="Williamson J."/>
            <person name="Wilson K."/>
            <person name="Woghiren I.O."/>
            <person name="Woodworth J.R."/>
            <person name="Worley K.C."/>
            <person name="Wright R.A."/>
            <person name="Wu W."/>
            <person name="Young L."/>
            <person name="Zhang L."/>
            <person name="Zhang J."/>
            <person name="Zhu Y."/>
            <person name="Muzny D.M."/>
            <person name="Weinstock G."/>
            <person name="Gibbs R.A."/>
        </authorList>
    </citation>
    <scope>NUCLEOTIDE SEQUENCE [LARGE SCALE GENOMIC DNA]</scope>
    <source>
        <strain evidence="3">LSR1</strain>
    </source>
</reference>
<dbReference type="PANTHER" id="PTHR47331:SF1">
    <property type="entry name" value="GAG-LIKE PROTEIN"/>
    <property type="match status" value="1"/>
</dbReference>
<dbReference type="InterPro" id="IPR043502">
    <property type="entry name" value="DNA/RNA_pol_sf"/>
</dbReference>
<evidence type="ECO:0000313" key="2">
    <source>
        <dbReference type="EnsemblMetazoa" id="XP_016664979.2"/>
    </source>
</evidence>
<evidence type="ECO:0000256" key="1">
    <source>
        <dbReference type="SAM" id="MobiDB-lite"/>
    </source>
</evidence>
<dbReference type="SUPFAM" id="SSF56672">
    <property type="entry name" value="DNA/RNA polymerases"/>
    <property type="match status" value="1"/>
</dbReference>
<reference evidence="2" key="2">
    <citation type="submission" date="2022-06" db="UniProtKB">
        <authorList>
            <consortium name="EnsemblMetazoa"/>
        </authorList>
    </citation>
    <scope>IDENTIFICATION</scope>
</reference>
<dbReference type="RefSeq" id="XP_016664979.2">
    <property type="nucleotide sequence ID" value="XM_016809490.2"/>
</dbReference>
<proteinExistence type="predicted"/>
<protein>
    <recommendedName>
        <fullName evidence="4">Peptidase aspartic putative domain-containing protein</fullName>
    </recommendedName>
</protein>
<sequence>MLTKITGVPLAPEKHFDNKQLPKLLTTLSEAKNETEKEYFKLMNNSVYGRTMMNVRNNVDIRLCSNASKVEKLIAKPNFDKRTIFTENLAAIHMKRYTDSLILEIKTDDFYQDIYEKIDNKDRSLIDDHFDTSDYSKDNIYCLPLVNKKFLEFRQEQLPEVNRKFDDIQSQIELIDIDNAAETDKEREEFENDYFAIRSEMQELINAEKSQNSSIQNNTMNSMPMQRARLAPLTLPKFDGNIQEWESYFDCFKGMVHNEDAYPPAQKFSYLIFSLSGAALDVIKAIPMTENNYSLAIKKVAATFRKQDYGNTISHSCNTGFSTTLEAQGQPVDMWDAWLVTVLLRKVDHGTCHEWQIRRTNNELPKYKELEEFLASCCIAFENSETRDNSNTGTKKKWTNPHTRKKVTLAATEDKSDKCPCCNLMHKLYHCERFKELPQGNRFNIVRSARLCFNCLSPYHMAPACQSKSVCQRCKNKHYKHTLLHYEKFSQDNASRKYTTEDEDPQTSSTPPDQRKSSVHSCLAARPTDTHVFLSTTVVQVTDSRGFMRDTRAVLDSGSMVNFISRRLLNVLQLNTQNTKLPIRGVGASQVQSVAKVEIQGNSKVTNYRITLPCFVLPTVVSELPACNASTRNWNIPFNLRCKLADPKFDKAGACLWESGNLSIQDTKLGWIVTGGLEVTSLLGINSLGETMESDWKAILADEQQYGKGSKANQRCEEEEKTLQHFKKSVR</sequence>
<evidence type="ECO:0000313" key="3">
    <source>
        <dbReference type="Proteomes" id="UP000007819"/>
    </source>
</evidence>
<dbReference type="InterPro" id="IPR005312">
    <property type="entry name" value="DUF1759"/>
</dbReference>
<organism evidence="2 3">
    <name type="scientific">Acyrthosiphon pisum</name>
    <name type="common">Pea aphid</name>
    <dbReference type="NCBI Taxonomy" id="7029"/>
    <lineage>
        <taxon>Eukaryota</taxon>
        <taxon>Metazoa</taxon>
        <taxon>Ecdysozoa</taxon>
        <taxon>Arthropoda</taxon>
        <taxon>Hexapoda</taxon>
        <taxon>Insecta</taxon>
        <taxon>Pterygota</taxon>
        <taxon>Neoptera</taxon>
        <taxon>Paraneoptera</taxon>
        <taxon>Hemiptera</taxon>
        <taxon>Sternorrhyncha</taxon>
        <taxon>Aphidomorpha</taxon>
        <taxon>Aphidoidea</taxon>
        <taxon>Aphididae</taxon>
        <taxon>Macrosiphini</taxon>
        <taxon>Acyrthosiphon</taxon>
    </lineage>
</organism>
<dbReference type="PANTHER" id="PTHR47331">
    <property type="entry name" value="PHD-TYPE DOMAIN-CONTAINING PROTEIN"/>
    <property type="match status" value="1"/>
</dbReference>
<dbReference type="Pfam" id="PF03564">
    <property type="entry name" value="DUF1759"/>
    <property type="match status" value="1"/>
</dbReference>
<accession>A0A8R2D7W0</accession>
<dbReference type="Proteomes" id="UP000007819">
    <property type="component" value="Unassembled WGS sequence"/>
</dbReference>
<keyword evidence="3" id="KW-1185">Reference proteome</keyword>
<evidence type="ECO:0008006" key="4">
    <source>
        <dbReference type="Google" id="ProtNLM"/>
    </source>
</evidence>
<feature type="compositionally biased region" description="Basic and acidic residues" evidence="1">
    <location>
        <begin position="714"/>
        <end position="723"/>
    </location>
</feature>
<feature type="region of interest" description="Disordered" evidence="1">
    <location>
        <begin position="494"/>
        <end position="520"/>
    </location>
</feature>
<dbReference type="OrthoDB" id="6628072at2759"/>
<dbReference type="CDD" id="cd00303">
    <property type="entry name" value="retropepsin_like"/>
    <property type="match status" value="1"/>
</dbReference>
<dbReference type="GO" id="GO:0071897">
    <property type="term" value="P:DNA biosynthetic process"/>
    <property type="evidence" value="ECO:0007669"/>
    <property type="project" value="UniProtKB-ARBA"/>
</dbReference>
<name>A0A8R2D7W0_ACYPI</name>
<dbReference type="AlphaFoldDB" id="A0A8R2D7W0"/>
<dbReference type="EnsemblMetazoa" id="XM_016809490.2">
    <property type="protein sequence ID" value="XP_016664979.2"/>
    <property type="gene ID" value="LOC107885788"/>
</dbReference>
<dbReference type="GeneID" id="107885788"/>